<gene>
    <name evidence="10" type="ORF">B8A44_04740</name>
</gene>
<dbReference type="Pfam" id="PF05525">
    <property type="entry name" value="Branch_AA_trans"/>
    <property type="match status" value="1"/>
</dbReference>
<feature type="transmembrane region" description="Helical" evidence="9">
    <location>
        <begin position="307"/>
        <end position="326"/>
    </location>
</feature>
<evidence type="ECO:0000256" key="8">
    <source>
        <dbReference type="ARBA" id="ARBA00023136"/>
    </source>
</evidence>
<feature type="transmembrane region" description="Helical" evidence="9">
    <location>
        <begin position="39"/>
        <end position="59"/>
    </location>
</feature>
<sequence>MKEKFRDSLTVGFALFAIFFGAGNLIFPPYLGFIAGQHWLSATAGFTLTDPVLAIVTVIVTTKLGGRIDDIGRRVSPNFAKGLGVITILLIATLIAVPRTAATVHEIAIVPNFPNISPVWTSLIFFALTLYFVFNEGKVMNIIGNILTPILLITLTMFIVVVIFNPPGPLLTPTIPENYFIRGFTEGYQTMDALGAPLMAGIVVADFIRRGYQKTTERYEMVKKAGLIALGLLIFIYGGLAYIGATMGSHFPESITRVEILLGAFSHIFGNIGALIIAIIVTLACLTTSVGLTATCGDFFHSISNGLVRYKVVVVISVGISMLISLFTVDEIIIYAGPILEVIYPVMIALVLLSLVDRFIYYDLIFLGGVLGAFLISLLEVLARIFEWTSITYGITQFIPLADRGFAWVIPSVMLAIIFGLLAKLMGLGKTIDDHNKSKTIFR</sequence>
<proteinExistence type="inferred from homology"/>
<comment type="function">
    <text evidence="9">Component of the transport system for branched-chain amino acids.</text>
</comment>
<keyword evidence="3 9" id="KW-0813">Transport</keyword>
<evidence type="ECO:0000256" key="5">
    <source>
        <dbReference type="ARBA" id="ARBA00022692"/>
    </source>
</evidence>
<feature type="transmembrane region" description="Helical" evidence="9">
    <location>
        <begin position="332"/>
        <end position="353"/>
    </location>
</feature>
<dbReference type="RefSeq" id="WP_112790065.1">
    <property type="nucleotide sequence ID" value="NZ_CP040415.1"/>
</dbReference>
<comment type="similarity">
    <text evidence="2 9">Belongs to the branched chain amino acid transporter family.</text>
</comment>
<dbReference type="EMBL" id="NAQV01000015">
    <property type="protein sequence ID" value="RAN63432.1"/>
    <property type="molecule type" value="Genomic_DNA"/>
</dbReference>
<feature type="transmembrane region" description="Helical" evidence="9">
    <location>
        <begin position="117"/>
        <end position="134"/>
    </location>
</feature>
<comment type="subcellular location">
    <subcellularLocation>
        <location evidence="1 9">Cell membrane</location>
        <topology evidence="1 9">Multi-pass membrane protein</topology>
    </subcellularLocation>
</comment>
<evidence type="ECO:0000256" key="3">
    <source>
        <dbReference type="ARBA" id="ARBA00022448"/>
    </source>
</evidence>
<dbReference type="GO" id="GO:0005304">
    <property type="term" value="F:L-valine transmembrane transporter activity"/>
    <property type="evidence" value="ECO:0007669"/>
    <property type="project" value="TreeGrafter"/>
</dbReference>
<feature type="transmembrane region" description="Helical" evidence="9">
    <location>
        <begin position="9"/>
        <end position="27"/>
    </location>
</feature>
<dbReference type="GO" id="GO:0015818">
    <property type="term" value="P:isoleucine transport"/>
    <property type="evidence" value="ECO:0007669"/>
    <property type="project" value="TreeGrafter"/>
</dbReference>
<feature type="transmembrane region" description="Helical" evidence="9">
    <location>
        <begin position="360"/>
        <end position="386"/>
    </location>
</feature>
<dbReference type="GO" id="GO:0015190">
    <property type="term" value="F:L-leucine transmembrane transporter activity"/>
    <property type="evidence" value="ECO:0007669"/>
    <property type="project" value="TreeGrafter"/>
</dbReference>
<keyword evidence="5 9" id="KW-0812">Transmembrane</keyword>
<dbReference type="PANTHER" id="PTHR30588">
    <property type="entry name" value="BRANCHED-CHAIN AMINO ACID TRANSPORT SYSTEM 2 CARRIER PROTEIN"/>
    <property type="match status" value="1"/>
</dbReference>
<dbReference type="AlphaFoldDB" id="A0A328KV15"/>
<comment type="caution">
    <text evidence="10">The sequence shown here is derived from an EMBL/GenBank/DDBJ whole genome shotgun (WGS) entry which is preliminary data.</text>
</comment>
<evidence type="ECO:0000256" key="7">
    <source>
        <dbReference type="ARBA" id="ARBA00022989"/>
    </source>
</evidence>
<dbReference type="GO" id="GO:0015188">
    <property type="term" value="F:L-isoleucine transmembrane transporter activity"/>
    <property type="evidence" value="ECO:0007669"/>
    <property type="project" value="TreeGrafter"/>
</dbReference>
<reference evidence="10 11" key="1">
    <citation type="submission" date="2017-03" db="EMBL/GenBank/DDBJ databases">
        <title>wgs assembly of Dolosigranulum pigrum KPL CDC strains.</title>
        <authorList>
            <person name="Brugger S.D."/>
            <person name="Pettigrew M."/>
            <person name="Kong Y."/>
            <person name="Lemon K.P."/>
        </authorList>
    </citation>
    <scope>NUCLEOTIDE SEQUENCE [LARGE SCALE GENOMIC DNA]</scope>
    <source>
        <strain evidence="10 11">KPL1931_CDC4294-98</strain>
    </source>
</reference>
<dbReference type="PANTHER" id="PTHR30588:SF0">
    <property type="entry name" value="BRANCHED-CHAIN AMINO ACID PERMEASE BRNQ"/>
    <property type="match status" value="1"/>
</dbReference>
<dbReference type="GO" id="GO:0005886">
    <property type="term" value="C:plasma membrane"/>
    <property type="evidence" value="ECO:0007669"/>
    <property type="project" value="UniProtKB-SubCell"/>
</dbReference>
<dbReference type="GO" id="GO:0015820">
    <property type="term" value="P:L-leucine transport"/>
    <property type="evidence" value="ECO:0007669"/>
    <property type="project" value="TreeGrafter"/>
</dbReference>
<dbReference type="NCBIfam" id="TIGR00796">
    <property type="entry name" value="livcs"/>
    <property type="match status" value="1"/>
</dbReference>
<dbReference type="InterPro" id="IPR004685">
    <property type="entry name" value="Brnchd-chn_aa_trnsp_Livcs"/>
</dbReference>
<accession>A0A328KV15</accession>
<keyword evidence="8 9" id="KW-0472">Membrane</keyword>
<evidence type="ECO:0000256" key="6">
    <source>
        <dbReference type="ARBA" id="ARBA00022970"/>
    </source>
</evidence>
<keyword evidence="4" id="KW-1003">Cell membrane</keyword>
<organism evidence="10 11">
    <name type="scientific">Dolosigranulum pigrum</name>
    <dbReference type="NCBI Taxonomy" id="29394"/>
    <lineage>
        <taxon>Bacteria</taxon>
        <taxon>Bacillati</taxon>
        <taxon>Bacillota</taxon>
        <taxon>Bacilli</taxon>
        <taxon>Lactobacillales</taxon>
        <taxon>Carnobacteriaceae</taxon>
        <taxon>Dolosigranulum</taxon>
    </lineage>
</organism>
<name>A0A328KV15_9LACT</name>
<evidence type="ECO:0000256" key="1">
    <source>
        <dbReference type="ARBA" id="ARBA00004651"/>
    </source>
</evidence>
<keyword evidence="7 9" id="KW-1133">Transmembrane helix</keyword>
<dbReference type="Proteomes" id="UP000249099">
    <property type="component" value="Unassembled WGS sequence"/>
</dbReference>
<evidence type="ECO:0000256" key="4">
    <source>
        <dbReference type="ARBA" id="ARBA00022475"/>
    </source>
</evidence>
<evidence type="ECO:0000256" key="9">
    <source>
        <dbReference type="RuleBase" id="RU362122"/>
    </source>
</evidence>
<evidence type="ECO:0000313" key="11">
    <source>
        <dbReference type="Proteomes" id="UP000249099"/>
    </source>
</evidence>
<feature type="transmembrane region" description="Helical" evidence="9">
    <location>
        <begin position="146"/>
        <end position="167"/>
    </location>
</feature>
<protein>
    <recommendedName>
        <fullName evidence="9">Branched-chain amino acid transport system carrier protein</fullName>
    </recommendedName>
</protein>
<feature type="transmembrane region" description="Helical" evidence="9">
    <location>
        <begin position="406"/>
        <end position="427"/>
    </location>
</feature>
<feature type="transmembrane region" description="Helical" evidence="9">
    <location>
        <begin position="268"/>
        <end position="295"/>
    </location>
</feature>
<feature type="transmembrane region" description="Helical" evidence="9">
    <location>
        <begin position="227"/>
        <end position="248"/>
    </location>
</feature>
<keyword evidence="6 9" id="KW-0029">Amino-acid transport</keyword>
<feature type="transmembrane region" description="Helical" evidence="9">
    <location>
        <begin position="187"/>
        <end position="207"/>
    </location>
</feature>
<evidence type="ECO:0000313" key="10">
    <source>
        <dbReference type="EMBL" id="RAN63432.1"/>
    </source>
</evidence>
<evidence type="ECO:0000256" key="2">
    <source>
        <dbReference type="ARBA" id="ARBA00008540"/>
    </source>
</evidence>
<feature type="transmembrane region" description="Helical" evidence="9">
    <location>
        <begin position="79"/>
        <end position="97"/>
    </location>
</feature>